<protein>
    <submittedName>
        <fullName evidence="6">Symporter</fullName>
    </submittedName>
</protein>
<name>A0ABQ1XCA0_9PROT</name>
<dbReference type="RefSeq" id="WP_188450633.1">
    <property type="nucleotide sequence ID" value="NZ_BMFS01000001.1"/>
</dbReference>
<evidence type="ECO:0000256" key="2">
    <source>
        <dbReference type="ARBA" id="ARBA00022692"/>
    </source>
</evidence>
<reference evidence="7" key="1">
    <citation type="journal article" date="2019" name="Int. J. Syst. Evol. Microbiol.">
        <title>The Global Catalogue of Microorganisms (GCM) 10K type strain sequencing project: providing services to taxonomists for standard genome sequencing and annotation.</title>
        <authorList>
            <consortium name="The Broad Institute Genomics Platform"/>
            <consortium name="The Broad Institute Genome Sequencing Center for Infectious Disease"/>
            <person name="Wu L."/>
            <person name="Ma J."/>
        </authorList>
    </citation>
    <scope>NUCLEOTIDE SEQUENCE [LARGE SCALE GENOMIC DNA]</scope>
    <source>
        <strain evidence="7">CGMCC 1.12766</strain>
    </source>
</reference>
<dbReference type="InterPro" id="IPR038770">
    <property type="entry name" value="Na+/solute_symporter_sf"/>
</dbReference>
<dbReference type="InterPro" id="IPR002657">
    <property type="entry name" value="BilAc:Na_symport/Acr3"/>
</dbReference>
<evidence type="ECO:0000256" key="1">
    <source>
        <dbReference type="ARBA" id="ARBA00004141"/>
    </source>
</evidence>
<proteinExistence type="predicted"/>
<dbReference type="InterPro" id="IPR004710">
    <property type="entry name" value="Bilac:Na_transpt"/>
</dbReference>
<dbReference type="PANTHER" id="PTHR10361:SF28">
    <property type="entry name" value="P3 PROTEIN-RELATED"/>
    <property type="match status" value="1"/>
</dbReference>
<feature type="transmembrane region" description="Helical" evidence="5">
    <location>
        <begin position="80"/>
        <end position="99"/>
    </location>
</feature>
<keyword evidence="7" id="KW-1185">Reference proteome</keyword>
<evidence type="ECO:0000313" key="6">
    <source>
        <dbReference type="EMBL" id="GGG90139.1"/>
    </source>
</evidence>
<keyword evidence="2 5" id="KW-0812">Transmembrane</keyword>
<feature type="transmembrane region" description="Helical" evidence="5">
    <location>
        <begin position="185"/>
        <end position="203"/>
    </location>
</feature>
<comment type="caution">
    <text evidence="6">The sequence shown here is derived from an EMBL/GenBank/DDBJ whole genome shotgun (WGS) entry which is preliminary data.</text>
</comment>
<feature type="transmembrane region" description="Helical" evidence="5">
    <location>
        <begin position="209"/>
        <end position="238"/>
    </location>
</feature>
<dbReference type="Gene3D" id="1.20.1530.20">
    <property type="match status" value="1"/>
</dbReference>
<feature type="transmembrane region" description="Helical" evidence="5">
    <location>
        <begin position="52"/>
        <end position="74"/>
    </location>
</feature>
<feature type="transmembrane region" description="Helical" evidence="5">
    <location>
        <begin position="111"/>
        <end position="133"/>
    </location>
</feature>
<keyword evidence="4 5" id="KW-0472">Membrane</keyword>
<evidence type="ECO:0000256" key="3">
    <source>
        <dbReference type="ARBA" id="ARBA00022989"/>
    </source>
</evidence>
<feature type="transmembrane region" description="Helical" evidence="5">
    <location>
        <begin position="153"/>
        <end position="173"/>
    </location>
</feature>
<accession>A0ABQ1XCA0</accession>
<keyword evidence="3 5" id="KW-1133">Transmembrane helix</keyword>
<comment type="subcellular location">
    <subcellularLocation>
        <location evidence="1">Membrane</location>
        <topology evidence="1">Multi-pass membrane protein</topology>
    </subcellularLocation>
</comment>
<organism evidence="6 7">
    <name type="scientific">Glycocaulis albus</name>
    <dbReference type="NCBI Taxonomy" id="1382801"/>
    <lineage>
        <taxon>Bacteria</taxon>
        <taxon>Pseudomonadati</taxon>
        <taxon>Pseudomonadota</taxon>
        <taxon>Alphaproteobacteria</taxon>
        <taxon>Maricaulales</taxon>
        <taxon>Maricaulaceae</taxon>
        <taxon>Glycocaulis</taxon>
    </lineage>
</organism>
<evidence type="ECO:0000313" key="7">
    <source>
        <dbReference type="Proteomes" id="UP000648722"/>
    </source>
</evidence>
<gene>
    <name evidence="6" type="ORF">GCM10007420_01450</name>
</gene>
<evidence type="ECO:0000256" key="5">
    <source>
        <dbReference type="SAM" id="Phobius"/>
    </source>
</evidence>
<dbReference type="EMBL" id="BMFS01000001">
    <property type="protein sequence ID" value="GGG90139.1"/>
    <property type="molecule type" value="Genomic_DNA"/>
</dbReference>
<evidence type="ECO:0000256" key="4">
    <source>
        <dbReference type="ARBA" id="ARBA00023136"/>
    </source>
</evidence>
<feature type="transmembrane region" description="Helical" evidence="5">
    <location>
        <begin position="259"/>
        <end position="284"/>
    </location>
</feature>
<dbReference type="Pfam" id="PF01758">
    <property type="entry name" value="SBF"/>
    <property type="match status" value="1"/>
</dbReference>
<dbReference type="Proteomes" id="UP000648722">
    <property type="component" value="Unassembled WGS sequence"/>
</dbReference>
<feature type="transmembrane region" description="Helical" evidence="5">
    <location>
        <begin position="20"/>
        <end position="40"/>
    </location>
</feature>
<sequence>MTDPASLDAVQLSLGPVFQSVLPVSLAVIMFAVALTLRVEDFLALARRPAQFAGAALTQILLLPLATLGLVMVLQPQPSIALGMIVVACCPGGNVSNFFTHLGRGDTALSVSLTATSSLLAALATPVSILFWSGLYGPTRELVDALDVDALPFVMQTMVILAVPLVLGMALAARAPGFARRLRPVTSMLAMAILVLIILGSLAGNADLLLMGAVAILPTVILHNAMALLLGYATGWALRFDARGRRAMTIEIGIQNSGLGLVILLGALGGLGGAAAVIAVWGIWHLLSGLGLAYAFRLTDHLRQHKLAGGRP</sequence>
<dbReference type="PANTHER" id="PTHR10361">
    <property type="entry name" value="SODIUM-BILE ACID COTRANSPORTER"/>
    <property type="match status" value="1"/>
</dbReference>